<sequence>MSTTTTDDLNADFQDSWDNFRTTATRVAELQTMMWTDGAALVTGLLNGRLSWGEVNNEYWRFAKALSGLSFSYAQSAVDLTREHEERLREQFRRATSEPAGDDTTGQFRKGEPETAGDDTAGADTADAGDGNGNGGGTKTGSTSRSKSTKQQ</sequence>
<organism evidence="2 3">
    <name type="scientific">Streptomyces celluloflavus</name>
    <dbReference type="NCBI Taxonomy" id="58344"/>
    <lineage>
        <taxon>Bacteria</taxon>
        <taxon>Bacillati</taxon>
        <taxon>Actinomycetota</taxon>
        <taxon>Actinomycetes</taxon>
        <taxon>Kitasatosporales</taxon>
        <taxon>Streptomycetaceae</taxon>
        <taxon>Streptomyces</taxon>
    </lineage>
</organism>
<feature type="region of interest" description="Disordered" evidence="1">
    <location>
        <begin position="85"/>
        <end position="152"/>
    </location>
</feature>
<feature type="compositionally biased region" description="Low complexity" evidence="1">
    <location>
        <begin position="118"/>
        <end position="129"/>
    </location>
</feature>
<accession>A0ABW7RDS5</accession>
<protein>
    <submittedName>
        <fullName evidence="2">Uncharacterized protein</fullName>
    </submittedName>
</protein>
<reference evidence="2 3" key="1">
    <citation type="submission" date="2024-10" db="EMBL/GenBank/DDBJ databases">
        <title>The Natural Products Discovery Center: Release of the First 8490 Sequenced Strains for Exploring Actinobacteria Biosynthetic Diversity.</title>
        <authorList>
            <person name="Kalkreuter E."/>
            <person name="Kautsar S.A."/>
            <person name="Yang D."/>
            <person name="Bader C.D."/>
            <person name="Teijaro C.N."/>
            <person name="Fluegel L."/>
            <person name="Davis C.M."/>
            <person name="Simpson J.R."/>
            <person name="Lauterbach L."/>
            <person name="Steele A.D."/>
            <person name="Gui C."/>
            <person name="Meng S."/>
            <person name="Li G."/>
            <person name="Viehrig K."/>
            <person name="Ye F."/>
            <person name="Su P."/>
            <person name="Kiefer A.F."/>
            <person name="Nichols A."/>
            <person name="Cepeda A.J."/>
            <person name="Yan W."/>
            <person name="Fan B."/>
            <person name="Jiang Y."/>
            <person name="Adhikari A."/>
            <person name="Zheng C.-J."/>
            <person name="Schuster L."/>
            <person name="Cowan T.M."/>
            <person name="Smanski M.J."/>
            <person name="Chevrette M.G."/>
            <person name="De Carvalho L.P.S."/>
            <person name="Shen B."/>
        </authorList>
    </citation>
    <scope>NUCLEOTIDE SEQUENCE [LARGE SCALE GENOMIC DNA]</scope>
    <source>
        <strain evidence="2 3">NPDC018013</strain>
    </source>
</reference>
<keyword evidence="3" id="KW-1185">Reference proteome</keyword>
<dbReference type="Proteomes" id="UP001610990">
    <property type="component" value="Unassembled WGS sequence"/>
</dbReference>
<evidence type="ECO:0000256" key="1">
    <source>
        <dbReference type="SAM" id="MobiDB-lite"/>
    </source>
</evidence>
<feature type="compositionally biased region" description="Gly residues" evidence="1">
    <location>
        <begin position="130"/>
        <end position="139"/>
    </location>
</feature>
<dbReference type="EMBL" id="JBIRGH010000009">
    <property type="protein sequence ID" value="MFH8586217.1"/>
    <property type="molecule type" value="Genomic_DNA"/>
</dbReference>
<proteinExistence type="predicted"/>
<feature type="compositionally biased region" description="Polar residues" evidence="1">
    <location>
        <begin position="142"/>
        <end position="152"/>
    </location>
</feature>
<feature type="compositionally biased region" description="Basic and acidic residues" evidence="1">
    <location>
        <begin position="85"/>
        <end position="96"/>
    </location>
</feature>
<dbReference type="RefSeq" id="WP_397673210.1">
    <property type="nucleotide sequence ID" value="NZ_JBIRFW010000028.1"/>
</dbReference>
<evidence type="ECO:0000313" key="2">
    <source>
        <dbReference type="EMBL" id="MFH8586217.1"/>
    </source>
</evidence>
<evidence type="ECO:0000313" key="3">
    <source>
        <dbReference type="Proteomes" id="UP001610990"/>
    </source>
</evidence>
<gene>
    <name evidence="2" type="ORF">ACH4GP_17685</name>
</gene>
<name>A0ABW7RDS5_9ACTN</name>
<comment type="caution">
    <text evidence="2">The sequence shown here is derived from an EMBL/GenBank/DDBJ whole genome shotgun (WGS) entry which is preliminary data.</text>
</comment>